<protein>
    <submittedName>
        <fullName evidence="2">Uncharacterized protein</fullName>
    </submittedName>
</protein>
<accession>A0ABR7R2Q1</accession>
<dbReference type="EMBL" id="JACTUZ010000006">
    <property type="protein sequence ID" value="MBC9176003.1"/>
    <property type="molecule type" value="Genomic_DNA"/>
</dbReference>
<gene>
    <name evidence="2" type="ORF">IBL25_03465</name>
</gene>
<sequence length="56" mass="5870">MRPLPGVSEVSVNLMAERLTLRLDQGGADPASIDRSRDRHGGLASGRAGQRAGVTL</sequence>
<comment type="caution">
    <text evidence="2">The sequence shown here is derived from an EMBL/GenBank/DDBJ whole genome shotgun (WGS) entry which is preliminary data.</text>
</comment>
<keyword evidence="3" id="KW-1185">Reference proteome</keyword>
<evidence type="ECO:0000313" key="2">
    <source>
        <dbReference type="EMBL" id="MBC9176003.1"/>
    </source>
</evidence>
<organism evidence="2 3">
    <name type="scientific">Pseudoroseomonas ludipueritiae</name>
    <dbReference type="NCBI Taxonomy" id="198093"/>
    <lineage>
        <taxon>Bacteria</taxon>
        <taxon>Pseudomonadati</taxon>
        <taxon>Pseudomonadota</taxon>
        <taxon>Alphaproteobacteria</taxon>
        <taxon>Acetobacterales</taxon>
        <taxon>Acetobacteraceae</taxon>
        <taxon>Pseudoroseomonas</taxon>
    </lineage>
</organism>
<dbReference type="RefSeq" id="WP_187777163.1">
    <property type="nucleotide sequence ID" value="NZ_JBHTKP010000016.1"/>
</dbReference>
<proteinExistence type="predicted"/>
<evidence type="ECO:0000313" key="3">
    <source>
        <dbReference type="Proteomes" id="UP000603940"/>
    </source>
</evidence>
<feature type="compositionally biased region" description="Basic and acidic residues" evidence="1">
    <location>
        <begin position="32"/>
        <end position="41"/>
    </location>
</feature>
<name>A0ABR7R2Q1_9PROT</name>
<dbReference type="Proteomes" id="UP000603940">
    <property type="component" value="Unassembled WGS sequence"/>
</dbReference>
<feature type="region of interest" description="Disordered" evidence="1">
    <location>
        <begin position="23"/>
        <end position="56"/>
    </location>
</feature>
<reference evidence="2 3" key="1">
    <citation type="journal article" date="2009" name="Int. J. Syst. Evol. Microbiol.">
        <title>Transfer of Teichococcus ludipueritiae and Muricoccus roseus to the genus Roseomonas, as Roseomonas ludipueritiae comb. nov. and Roseomonas rosea comb. nov., respectively, and emended description of the genus Roseomonas.</title>
        <authorList>
            <person name="Sanchez-Porro C."/>
            <person name="Gallego V."/>
            <person name="Busse H.J."/>
            <person name="Kampfer P."/>
            <person name="Ventosa A."/>
        </authorList>
    </citation>
    <scope>NUCLEOTIDE SEQUENCE [LARGE SCALE GENOMIC DNA]</scope>
    <source>
        <strain evidence="2 3">DSM 14915</strain>
    </source>
</reference>
<evidence type="ECO:0000256" key="1">
    <source>
        <dbReference type="SAM" id="MobiDB-lite"/>
    </source>
</evidence>